<dbReference type="Proteomes" id="UP000054408">
    <property type="component" value="Unassembled WGS sequence"/>
</dbReference>
<dbReference type="AlphaFoldDB" id="A0A0L0DY06"/>
<dbReference type="RefSeq" id="XP_013760935.1">
    <property type="nucleotide sequence ID" value="XM_013905481.1"/>
</dbReference>
<dbReference type="EMBL" id="GL349441">
    <property type="protein sequence ID" value="KNC56423.1"/>
    <property type="molecule type" value="Genomic_DNA"/>
</dbReference>
<dbReference type="GeneID" id="25562074"/>
<accession>A0A0L0DY06</accession>
<keyword evidence="2" id="KW-1185">Reference proteome</keyword>
<name>A0A0L0DY06_THETB</name>
<evidence type="ECO:0000313" key="1">
    <source>
        <dbReference type="EMBL" id="KNC56423.1"/>
    </source>
</evidence>
<reference evidence="1 2" key="1">
    <citation type="submission" date="2010-05" db="EMBL/GenBank/DDBJ databases">
        <title>The Genome Sequence of Thecamonas trahens ATCC 50062.</title>
        <authorList>
            <consortium name="The Broad Institute Genome Sequencing Platform"/>
            <person name="Russ C."/>
            <person name="Cuomo C."/>
            <person name="Shea T."/>
            <person name="Young S.K."/>
            <person name="Zeng Q."/>
            <person name="Koehrsen M."/>
            <person name="Haas B."/>
            <person name="Borodovsky M."/>
            <person name="Guigo R."/>
            <person name="Alvarado L."/>
            <person name="Berlin A."/>
            <person name="Bochicchio J."/>
            <person name="Borenstein D."/>
            <person name="Chapman S."/>
            <person name="Chen Z."/>
            <person name="Freedman E."/>
            <person name="Gellesch M."/>
            <person name="Goldberg J."/>
            <person name="Griggs A."/>
            <person name="Gujja S."/>
            <person name="Heilman E."/>
            <person name="Heiman D."/>
            <person name="Hepburn T."/>
            <person name="Howarth C."/>
            <person name="Jen D."/>
            <person name="Larson L."/>
            <person name="Mehta T."/>
            <person name="Park D."/>
            <person name="Pearson M."/>
            <person name="Roberts A."/>
            <person name="Saif S."/>
            <person name="Shenoy N."/>
            <person name="Sisk P."/>
            <person name="Stolte C."/>
            <person name="Sykes S."/>
            <person name="Thomson T."/>
            <person name="Walk T."/>
            <person name="White J."/>
            <person name="Yandava C."/>
            <person name="Burger G."/>
            <person name="Gray M.W."/>
            <person name="Holland P.W.H."/>
            <person name="King N."/>
            <person name="Lang F.B.F."/>
            <person name="Roger A.J."/>
            <person name="Ruiz-Trillo I."/>
            <person name="Lander E."/>
            <person name="Nusbaum C."/>
        </authorList>
    </citation>
    <scope>NUCLEOTIDE SEQUENCE [LARGE SCALE GENOMIC DNA]</scope>
    <source>
        <strain evidence="1 2">ATCC 50062</strain>
    </source>
</reference>
<gene>
    <name evidence="1" type="ORF">AMSG_02393</name>
</gene>
<protein>
    <submittedName>
        <fullName evidence="1">Uncharacterized protein</fullName>
    </submittedName>
</protein>
<proteinExistence type="predicted"/>
<sequence length="179" mass="18782">MAEAKYLRTLWATLVQTQDALELHGEASSGGAAALSALASMALTTAATGLTAPLTELGHFVDFELESSVSAVTASEFAPTEAQAAALPPVSFFPLLPYPLAAALTTLLPDSMLQAEDDLLRLRNILILVGVRLKRDGFLSQALDAFRAALDVPVGVEEVQTGVAWLLTQRPAATSTCCL</sequence>
<evidence type="ECO:0000313" key="2">
    <source>
        <dbReference type="Proteomes" id="UP000054408"/>
    </source>
</evidence>
<organism evidence="1 2">
    <name type="scientific">Thecamonas trahens ATCC 50062</name>
    <dbReference type="NCBI Taxonomy" id="461836"/>
    <lineage>
        <taxon>Eukaryota</taxon>
        <taxon>Apusozoa</taxon>
        <taxon>Apusomonadida</taxon>
        <taxon>Apusomonadidae</taxon>
        <taxon>Thecamonas</taxon>
    </lineage>
</organism>